<dbReference type="Pfam" id="PF02909">
    <property type="entry name" value="TetR_C_1"/>
    <property type="match status" value="1"/>
</dbReference>
<reference evidence="7 8" key="1">
    <citation type="submission" date="2020-08" db="EMBL/GenBank/DDBJ databases">
        <title>Genomic Encyclopedia of Type Strains, Phase IV (KMG-IV): sequencing the most valuable type-strain genomes for metagenomic binning, comparative biology and taxonomic classification.</title>
        <authorList>
            <person name="Goeker M."/>
        </authorList>
    </citation>
    <scope>NUCLEOTIDE SEQUENCE [LARGE SCALE GENOMIC DNA]</scope>
    <source>
        <strain evidence="7 8">YIM 65646</strain>
    </source>
</reference>
<dbReference type="InterPro" id="IPR003012">
    <property type="entry name" value="Tet_transcr_reg_TetR"/>
</dbReference>
<evidence type="ECO:0000256" key="3">
    <source>
        <dbReference type="ARBA" id="ARBA00023125"/>
    </source>
</evidence>
<evidence type="ECO:0000313" key="8">
    <source>
        <dbReference type="Proteomes" id="UP000548476"/>
    </source>
</evidence>
<dbReference type="SUPFAM" id="SSF46689">
    <property type="entry name" value="Homeodomain-like"/>
    <property type="match status" value="1"/>
</dbReference>
<dbReference type="InterPro" id="IPR004111">
    <property type="entry name" value="Repressor_TetR_C"/>
</dbReference>
<protein>
    <submittedName>
        <fullName evidence="7">AcrR family transcriptional regulator</fullName>
    </submittedName>
</protein>
<dbReference type="EMBL" id="JACHGT010000008">
    <property type="protein sequence ID" value="MBB6036314.1"/>
    <property type="molecule type" value="Genomic_DNA"/>
</dbReference>
<evidence type="ECO:0000259" key="6">
    <source>
        <dbReference type="PROSITE" id="PS50977"/>
    </source>
</evidence>
<name>A0A841FKB5_9ACTN</name>
<proteinExistence type="predicted"/>
<keyword evidence="8" id="KW-1185">Reference proteome</keyword>
<dbReference type="PANTHER" id="PTHR30055:SF151">
    <property type="entry name" value="TRANSCRIPTIONAL REGULATORY PROTEIN"/>
    <property type="match status" value="1"/>
</dbReference>
<evidence type="ECO:0000256" key="2">
    <source>
        <dbReference type="ARBA" id="ARBA00023015"/>
    </source>
</evidence>
<feature type="domain" description="HTH tetR-type" evidence="6">
    <location>
        <begin position="11"/>
        <end position="71"/>
    </location>
</feature>
<gene>
    <name evidence="7" type="ORF">HNR73_004182</name>
</gene>
<keyword evidence="3 5" id="KW-0238">DNA-binding</keyword>
<comment type="caution">
    <text evidence="7">The sequence shown here is derived from an EMBL/GenBank/DDBJ whole genome shotgun (WGS) entry which is preliminary data.</text>
</comment>
<feature type="DNA-binding region" description="H-T-H motif" evidence="5">
    <location>
        <begin position="34"/>
        <end position="53"/>
    </location>
</feature>
<keyword evidence="4" id="KW-0804">Transcription</keyword>
<accession>A0A841FKB5</accession>
<evidence type="ECO:0000256" key="1">
    <source>
        <dbReference type="ARBA" id="ARBA00022491"/>
    </source>
</evidence>
<dbReference type="PROSITE" id="PS50977">
    <property type="entry name" value="HTH_TETR_2"/>
    <property type="match status" value="1"/>
</dbReference>
<organism evidence="7 8">
    <name type="scientific">Phytomonospora endophytica</name>
    <dbReference type="NCBI Taxonomy" id="714109"/>
    <lineage>
        <taxon>Bacteria</taxon>
        <taxon>Bacillati</taxon>
        <taxon>Actinomycetota</taxon>
        <taxon>Actinomycetes</taxon>
        <taxon>Micromonosporales</taxon>
        <taxon>Micromonosporaceae</taxon>
        <taxon>Phytomonospora</taxon>
    </lineage>
</organism>
<dbReference type="SUPFAM" id="SSF48498">
    <property type="entry name" value="Tetracyclin repressor-like, C-terminal domain"/>
    <property type="match status" value="1"/>
</dbReference>
<dbReference type="PRINTS" id="PR00400">
    <property type="entry name" value="TETREPRESSOR"/>
</dbReference>
<keyword evidence="1" id="KW-0678">Repressor</keyword>
<dbReference type="GO" id="GO:0003700">
    <property type="term" value="F:DNA-binding transcription factor activity"/>
    <property type="evidence" value="ECO:0007669"/>
    <property type="project" value="TreeGrafter"/>
</dbReference>
<dbReference type="Pfam" id="PF00440">
    <property type="entry name" value="TetR_N"/>
    <property type="match status" value="1"/>
</dbReference>
<dbReference type="GO" id="GO:0000976">
    <property type="term" value="F:transcription cis-regulatory region binding"/>
    <property type="evidence" value="ECO:0007669"/>
    <property type="project" value="TreeGrafter"/>
</dbReference>
<sequence>MTKQVSRPRAGLSREKVLDAAAAFVDEHGLPALSMRKLGTALGVEAMTLYYYVPSKAALFDGLVERTVEAALDGLVDRPSADWRETAISFAHGYRARLLRHPGVLPLIATRPVNSPRGFDTAERALAAFEAAGLPAGRAMDLFNALGTFAIGHTLAEIGRPTGHEETAEPPAEIDAGTHPRLAALVASGEGLDFDARFTAVVGFIVEGFAPEV</sequence>
<keyword evidence="2" id="KW-0805">Transcription regulation</keyword>
<evidence type="ECO:0000313" key="7">
    <source>
        <dbReference type="EMBL" id="MBB6036314.1"/>
    </source>
</evidence>
<dbReference type="InterPro" id="IPR001647">
    <property type="entry name" value="HTH_TetR"/>
</dbReference>
<dbReference type="Proteomes" id="UP000548476">
    <property type="component" value="Unassembled WGS sequence"/>
</dbReference>
<dbReference type="InterPro" id="IPR036271">
    <property type="entry name" value="Tet_transcr_reg_TetR-rel_C_sf"/>
</dbReference>
<dbReference type="RefSeq" id="WP_184789140.1">
    <property type="nucleotide sequence ID" value="NZ_BONT01000046.1"/>
</dbReference>
<evidence type="ECO:0000256" key="5">
    <source>
        <dbReference type="PROSITE-ProRule" id="PRU00335"/>
    </source>
</evidence>
<dbReference type="GO" id="GO:0046677">
    <property type="term" value="P:response to antibiotic"/>
    <property type="evidence" value="ECO:0007669"/>
    <property type="project" value="InterPro"/>
</dbReference>
<evidence type="ECO:0000256" key="4">
    <source>
        <dbReference type="ARBA" id="ARBA00023163"/>
    </source>
</evidence>
<dbReference type="PANTHER" id="PTHR30055">
    <property type="entry name" value="HTH-TYPE TRANSCRIPTIONAL REGULATOR RUTR"/>
    <property type="match status" value="1"/>
</dbReference>
<dbReference type="InterPro" id="IPR050109">
    <property type="entry name" value="HTH-type_TetR-like_transc_reg"/>
</dbReference>
<dbReference type="GO" id="GO:0045892">
    <property type="term" value="P:negative regulation of DNA-templated transcription"/>
    <property type="evidence" value="ECO:0007669"/>
    <property type="project" value="InterPro"/>
</dbReference>
<dbReference type="Gene3D" id="1.10.10.60">
    <property type="entry name" value="Homeodomain-like"/>
    <property type="match status" value="1"/>
</dbReference>
<dbReference type="AlphaFoldDB" id="A0A841FKB5"/>
<dbReference type="InterPro" id="IPR009057">
    <property type="entry name" value="Homeodomain-like_sf"/>
</dbReference>
<dbReference type="Gene3D" id="1.10.357.10">
    <property type="entry name" value="Tetracycline Repressor, domain 2"/>
    <property type="match status" value="1"/>
</dbReference>